<dbReference type="AlphaFoldDB" id="A0A2M4C899"/>
<organism evidence="1">
    <name type="scientific">Anopheles marajoara</name>
    <dbReference type="NCBI Taxonomy" id="58244"/>
    <lineage>
        <taxon>Eukaryota</taxon>
        <taxon>Metazoa</taxon>
        <taxon>Ecdysozoa</taxon>
        <taxon>Arthropoda</taxon>
        <taxon>Hexapoda</taxon>
        <taxon>Insecta</taxon>
        <taxon>Pterygota</taxon>
        <taxon>Neoptera</taxon>
        <taxon>Endopterygota</taxon>
        <taxon>Diptera</taxon>
        <taxon>Nematocera</taxon>
        <taxon>Culicoidea</taxon>
        <taxon>Culicidae</taxon>
        <taxon>Anophelinae</taxon>
        <taxon>Anopheles</taxon>
    </lineage>
</organism>
<reference evidence="1" key="1">
    <citation type="submission" date="2018-01" db="EMBL/GenBank/DDBJ databases">
        <title>An insight into the sialome of Amazonian anophelines.</title>
        <authorList>
            <person name="Ribeiro J.M."/>
            <person name="Scarpassa V."/>
            <person name="Calvo E."/>
        </authorList>
    </citation>
    <scope>NUCLEOTIDE SEQUENCE</scope>
    <source>
        <tissue evidence="1">Salivary glands</tissue>
    </source>
</reference>
<protein>
    <submittedName>
        <fullName evidence="1">Putative secreted protein</fullName>
    </submittedName>
</protein>
<name>A0A2M4C899_9DIPT</name>
<sequence>MHRGSLAVAHAFPTCASCHGVGHAASRHSSTASSYRRPAHHHEHHGHVPNDCCAYCHGSDRAGAAASGSSRCPPDGMSFHPPHGSTRTGCHRQTATRTCSKTSYPSGPCPSSRLSCRDGHSC</sequence>
<accession>A0A2M4C899</accession>
<dbReference type="EMBL" id="GGFJ01012047">
    <property type="protein sequence ID" value="MBW61188.1"/>
    <property type="molecule type" value="Transcribed_RNA"/>
</dbReference>
<proteinExistence type="predicted"/>
<evidence type="ECO:0000313" key="1">
    <source>
        <dbReference type="EMBL" id="MBW61188.1"/>
    </source>
</evidence>